<evidence type="ECO:0000259" key="2">
    <source>
        <dbReference type="Pfam" id="PF21722"/>
    </source>
</evidence>
<dbReference type="NCBIfam" id="NF033708">
    <property type="entry name" value="T9SS_Cterm_ChiA"/>
    <property type="match status" value="1"/>
</dbReference>
<gene>
    <name evidence="3" type="ORF">OIU83_09585</name>
</gene>
<name>A0A9X2YV65_9FLAO</name>
<organism evidence="3 4">
    <name type="scientific">Flavobacterium shii</name>
    <dbReference type="NCBI Taxonomy" id="2987687"/>
    <lineage>
        <taxon>Bacteria</taxon>
        <taxon>Pseudomonadati</taxon>
        <taxon>Bacteroidota</taxon>
        <taxon>Flavobacteriia</taxon>
        <taxon>Flavobacteriales</taxon>
        <taxon>Flavobacteriaceae</taxon>
        <taxon>Flavobacterium</taxon>
    </lineage>
</organism>
<keyword evidence="4" id="KW-1185">Reference proteome</keyword>
<dbReference type="Proteomes" id="UP001151079">
    <property type="component" value="Unassembled WGS sequence"/>
</dbReference>
<feature type="domain" description="Glycine-rich" evidence="2">
    <location>
        <begin position="58"/>
        <end position="276"/>
    </location>
</feature>
<proteinExistence type="predicted"/>
<comment type="caution">
    <text evidence="3">The sequence shown here is derived from an EMBL/GenBank/DDBJ whole genome shotgun (WGS) entry which is preliminary data.</text>
</comment>
<evidence type="ECO:0000256" key="1">
    <source>
        <dbReference type="SAM" id="Phobius"/>
    </source>
</evidence>
<keyword evidence="1" id="KW-0472">Membrane</keyword>
<protein>
    <submittedName>
        <fullName evidence="3">T9SS sorting signal type C domain-containing protein</fullName>
    </submittedName>
</protein>
<evidence type="ECO:0000313" key="3">
    <source>
        <dbReference type="EMBL" id="MCV9927904.1"/>
    </source>
</evidence>
<feature type="transmembrane region" description="Helical" evidence="1">
    <location>
        <begin position="24"/>
        <end position="42"/>
    </location>
</feature>
<keyword evidence="1" id="KW-1133">Transmembrane helix</keyword>
<evidence type="ECO:0000313" key="4">
    <source>
        <dbReference type="Proteomes" id="UP001151079"/>
    </source>
</evidence>
<accession>A0A9X2YV65</accession>
<reference evidence="3" key="1">
    <citation type="submission" date="2022-10" db="EMBL/GenBank/DDBJ databases">
        <title>Two novel species of Flavobacterium.</title>
        <authorList>
            <person name="Liu Q."/>
            <person name="Xin Y.-H."/>
        </authorList>
    </citation>
    <scope>NUCLEOTIDE SEQUENCE</scope>
    <source>
        <strain evidence="3">LS1R49</strain>
    </source>
</reference>
<dbReference type="Pfam" id="PF21722">
    <property type="entry name" value="Gly_rich_2"/>
    <property type="match status" value="1"/>
</dbReference>
<dbReference type="AlphaFoldDB" id="A0A9X2YV65"/>
<sequence length="836" mass="89517">MRNPYNLSSKPILREKKKTMRKDIFFPITTKFIITLIFIFSIPKTVVSQVITNSYTTNQVFTVPIGVTSLKVECWGGGGKGSNIINAVDTGGGGGGGAYATSLICVTPGEAYNIAIGSGGTGTTANGGDSYFGNAALVMAKGGSGLTENIITAAPGGLASASVGQTKYSGGNGSPRSSYTIIIALAYRSGAGGGGAGSIGAGNNAVETTAGAARVDNGGTGGTGTDGGLLSLLGGFNGNPGSNYGGGGSGAGRGLLLAQQFYTGGNGAPGLVRISYEQYACQATLETTWNGSAWSNGDPQGCKKAIINGDYNTTTNGSFTACSCQVNAGKKLTVGNAINTDYVNVYNQLENNGTVIINNNASLVQQYSVKNNSGNISIHRHTQPMYRFDYTYWSSPVTYDSNFTLNNLVPNTLPDKYHSWNAITQSWDVNMNGTEIMIPGKGYIIRAPYTFSWDPSEVVPYEDGIFIGKPNNGTINYNIMGSTAEDKWNLVGNPYPSAIDIEQFLLLNNTKLDGTAYLWTHNSPISATGNYTASDYAAYNFTGAIRTANKMDNTTLITKTPTKYFASGQSFLVRGISNGAATITFSNAMRVNNFNHLFFKPNKANSAEDGATAEKNRIWLNLTNNEGAFNQTLIGYIENATNEIDWGYDGDFFGGNYVSFYSIADTRELSIQGRALPFNNEDIVPLGYKTTLIGDLKIGIDNLDGLMSNKAIYLEDKVLNIIHDLRVSDYTFTTIEGTFNDRFVLRYTNKTLNIPKTGNPENCIVYKNDSQHIVVNSGVSDIKQIKIYDISGKLIYETKNVNGTIANIENLPPINQVLLVNVLTAEGLDYTNKIIF</sequence>
<dbReference type="InterPro" id="IPR049304">
    <property type="entry name" value="Gly_rich_dom"/>
</dbReference>
<keyword evidence="1" id="KW-0812">Transmembrane</keyword>
<dbReference type="RefSeq" id="WP_264206035.1">
    <property type="nucleotide sequence ID" value="NZ_JAOZEW010000008.1"/>
</dbReference>
<dbReference type="EMBL" id="JAOZEW010000008">
    <property type="protein sequence ID" value="MCV9927904.1"/>
    <property type="molecule type" value="Genomic_DNA"/>
</dbReference>